<evidence type="ECO:0000313" key="2">
    <source>
        <dbReference type="EMBL" id="MBH9580793.1"/>
    </source>
</evidence>
<reference evidence="2 3" key="1">
    <citation type="submission" date="2020-12" db="EMBL/GenBank/DDBJ databases">
        <title>Genomic analysis of Staphylococcus felis from a cat with skin infection.</title>
        <authorList>
            <person name="Aslantas O."/>
            <person name="Keskin O."/>
            <person name="Buyukaltay K."/>
            <person name="Gullu Yucetepe A."/>
        </authorList>
    </citation>
    <scope>NUCLEOTIDE SEQUENCE [LARGE SCALE GENOMIC DNA]</scope>
    <source>
        <strain evidence="2 3">HARRANVET</strain>
    </source>
</reference>
<comment type="caution">
    <text evidence="2">The sequence shown here is derived from an EMBL/GenBank/DDBJ whole genome shotgun (WGS) entry which is preliminary data.</text>
</comment>
<dbReference type="Pfam" id="PF04306">
    <property type="entry name" value="DUF456"/>
    <property type="match status" value="1"/>
</dbReference>
<dbReference type="RefSeq" id="WP_198092663.1">
    <property type="nucleotide sequence ID" value="NZ_JAEDAQ010000007.1"/>
</dbReference>
<dbReference type="EMBL" id="JAEDAQ010000007">
    <property type="protein sequence ID" value="MBH9580793.1"/>
    <property type="molecule type" value="Genomic_DNA"/>
</dbReference>
<dbReference type="PANTHER" id="PTHR39165:SF1">
    <property type="entry name" value="DUF456 DOMAIN-CONTAINING PROTEIN"/>
    <property type="match status" value="1"/>
</dbReference>
<keyword evidence="1" id="KW-1133">Transmembrane helix</keyword>
<organism evidence="2 3">
    <name type="scientific">Staphylococcus felis</name>
    <dbReference type="NCBI Taxonomy" id="46127"/>
    <lineage>
        <taxon>Bacteria</taxon>
        <taxon>Bacillati</taxon>
        <taxon>Bacillota</taxon>
        <taxon>Bacilli</taxon>
        <taxon>Bacillales</taxon>
        <taxon>Staphylococcaceae</taxon>
        <taxon>Staphylococcus</taxon>
    </lineage>
</organism>
<keyword evidence="3" id="KW-1185">Reference proteome</keyword>
<dbReference type="Proteomes" id="UP000597038">
    <property type="component" value="Unassembled WGS sequence"/>
</dbReference>
<proteinExistence type="predicted"/>
<evidence type="ECO:0000313" key="3">
    <source>
        <dbReference type="Proteomes" id="UP000597038"/>
    </source>
</evidence>
<feature type="transmembrane region" description="Helical" evidence="1">
    <location>
        <begin position="133"/>
        <end position="156"/>
    </location>
</feature>
<feature type="transmembrane region" description="Helical" evidence="1">
    <location>
        <begin position="49"/>
        <end position="73"/>
    </location>
</feature>
<evidence type="ECO:0000256" key="1">
    <source>
        <dbReference type="SAM" id="Phobius"/>
    </source>
</evidence>
<gene>
    <name evidence="2" type="ORF">I9026_05340</name>
</gene>
<feature type="transmembrane region" description="Helical" evidence="1">
    <location>
        <begin position="7"/>
        <end position="37"/>
    </location>
</feature>
<name>A0ABS0QNG1_9STAP</name>
<feature type="transmembrane region" description="Helical" evidence="1">
    <location>
        <begin position="85"/>
        <end position="113"/>
    </location>
</feature>
<accession>A0ABS0QNG1</accession>
<keyword evidence="1" id="KW-0472">Membrane</keyword>
<sequence length="162" mass="18180">MNFIYSVLIIISFVIAFIGLIKPVIPSVLFVWIGFLIYDLGINHGTLSWIFWIAMILLTAFIFISDLMMNRFFVQRFGGSKQGEWAALVGMIIGSFVIPPFGVIVVPFILVFVVEVIQKQDIPFALKASVGSLVAFFSSVFAQGLVMLLMIIWFVIDAFMIN</sequence>
<dbReference type="InterPro" id="IPR007403">
    <property type="entry name" value="DUF456"/>
</dbReference>
<keyword evidence="1" id="KW-0812">Transmembrane</keyword>
<dbReference type="PANTHER" id="PTHR39165">
    <property type="entry name" value="IG HYPOTHETICAL 17883"/>
    <property type="match status" value="1"/>
</dbReference>
<protein>
    <submittedName>
        <fullName evidence="2">DUF456 domain-containing protein</fullName>
    </submittedName>
</protein>